<dbReference type="AlphaFoldDB" id="A0A9D3B9D8"/>
<comment type="caution">
    <text evidence="2">The sequence shown here is derived from an EMBL/GenBank/DDBJ whole genome shotgun (WGS) entry which is preliminary data.</text>
</comment>
<keyword evidence="1" id="KW-0175">Coiled coil</keyword>
<accession>A0A9D3B9D8</accession>
<feature type="coiled-coil region" evidence="1">
    <location>
        <begin position="68"/>
        <end position="165"/>
    </location>
</feature>
<organism evidence="2 3">
    <name type="scientific">Nothobranchius furzeri</name>
    <name type="common">Turquoise killifish</name>
    <dbReference type="NCBI Taxonomy" id="105023"/>
    <lineage>
        <taxon>Eukaryota</taxon>
        <taxon>Metazoa</taxon>
        <taxon>Chordata</taxon>
        <taxon>Craniata</taxon>
        <taxon>Vertebrata</taxon>
        <taxon>Euteleostomi</taxon>
        <taxon>Actinopterygii</taxon>
        <taxon>Neopterygii</taxon>
        <taxon>Teleostei</taxon>
        <taxon>Neoteleostei</taxon>
        <taxon>Acanthomorphata</taxon>
        <taxon>Ovalentaria</taxon>
        <taxon>Atherinomorphae</taxon>
        <taxon>Cyprinodontiformes</taxon>
        <taxon>Nothobranchiidae</taxon>
        <taxon>Nothobranchius</taxon>
    </lineage>
</organism>
<reference evidence="2" key="1">
    <citation type="submission" date="2020-03" db="EMBL/GenBank/DDBJ databases">
        <title>Intra-Species Differences in Population Size shape Life History and Genome Evolution.</title>
        <authorList>
            <person name="Willemsen D."/>
            <person name="Cui R."/>
            <person name="Valenzano D.R."/>
        </authorList>
    </citation>
    <scope>NUCLEOTIDE SEQUENCE</scope>
    <source>
        <strain evidence="2">GRZ</strain>
        <tissue evidence="2">Whole</tissue>
    </source>
</reference>
<dbReference type="Proteomes" id="UP000822369">
    <property type="component" value="Unassembled WGS sequence"/>
</dbReference>
<evidence type="ECO:0000313" key="2">
    <source>
        <dbReference type="EMBL" id="KAF7199046.1"/>
    </source>
</evidence>
<evidence type="ECO:0000256" key="1">
    <source>
        <dbReference type="SAM" id="Coils"/>
    </source>
</evidence>
<name>A0A9D3B9D8_NOTFU</name>
<proteinExistence type="predicted"/>
<feature type="non-terminal residue" evidence="2">
    <location>
        <position position="209"/>
    </location>
</feature>
<protein>
    <submittedName>
        <fullName evidence="2">LOC107389088-like protein</fullName>
    </submittedName>
</protein>
<dbReference type="EMBL" id="JAAVVJ010020716">
    <property type="protein sequence ID" value="KAF7199046.1"/>
    <property type="molecule type" value="Genomic_DNA"/>
</dbReference>
<sequence length="209" mass="23370">MANSKANGKAIKALLPHDYACQEAMETNLRGTKNLLTSPGKAALPLKKQRGHEEAAISAEASVILAAVESLKNSIEELRGDLKQNTLTIASIVKAVDFNSGEIKDLKEKNKGMTEEIKLLKATNLDLTAKLLRVEKMTEDQESYKRQWNLRLNDLKEEKDEDTRKKVAGVLIKILPHWAEKVELILDTVHRLGTPLNGRPRQIILQFSL</sequence>
<evidence type="ECO:0000313" key="3">
    <source>
        <dbReference type="Proteomes" id="UP000822369"/>
    </source>
</evidence>
<gene>
    <name evidence="2" type="ORF">G4P62_000128</name>
</gene>